<dbReference type="eggNOG" id="COG3617">
    <property type="taxonomic scope" value="Bacteria"/>
</dbReference>
<dbReference type="EMBL" id="CP002987">
    <property type="protein sequence ID" value="AFA46947.1"/>
    <property type="molecule type" value="Genomic_DNA"/>
</dbReference>
<dbReference type="PROSITE" id="PS51750">
    <property type="entry name" value="BRO_N"/>
    <property type="match status" value="1"/>
</dbReference>
<reference evidence="3" key="1">
    <citation type="submission" date="2011-07" db="EMBL/GenBank/DDBJ databases">
        <title>Complete genome sequence of Acetobacterium woodii.</title>
        <authorList>
            <person name="Poehlein A."/>
            <person name="Schmidt S."/>
            <person name="Kaster A.-K."/>
            <person name="Goenrich M."/>
            <person name="Vollmers J."/>
            <person name="Thuermer A."/>
            <person name="Gottschalk G."/>
            <person name="Thauer R.K."/>
            <person name="Daniel R."/>
            <person name="Mueller V."/>
        </authorList>
    </citation>
    <scope>NUCLEOTIDE SEQUENCE [LARGE SCALE GENOMIC DNA]</scope>
    <source>
        <strain evidence="3">ATCC 29683 / DSM 1030 / JCM 2381 / KCTC 1655 / WB1</strain>
    </source>
</reference>
<keyword evidence="3" id="KW-1185">Reference proteome</keyword>
<name>H6LF41_ACEWD</name>
<dbReference type="OrthoDB" id="9812611at2"/>
<dbReference type="STRING" id="931626.Awo_c01380"/>
<dbReference type="KEGG" id="awo:Awo_c01380"/>
<reference evidence="2 3" key="2">
    <citation type="journal article" date="2012" name="PLoS ONE">
        <title>An ancient pathway combining carbon dioxide fixation with the generation and utilization of a sodium ion gradient for ATP synthesis.</title>
        <authorList>
            <person name="Poehlein A."/>
            <person name="Schmidt S."/>
            <person name="Kaster A.K."/>
            <person name="Goenrich M."/>
            <person name="Vollmers J."/>
            <person name="Thurmer A."/>
            <person name="Bertsch J."/>
            <person name="Schuchmann K."/>
            <person name="Voigt B."/>
            <person name="Hecker M."/>
            <person name="Daniel R."/>
            <person name="Thauer R.K."/>
            <person name="Gottschalk G."/>
            <person name="Muller V."/>
        </authorList>
    </citation>
    <scope>NUCLEOTIDE SEQUENCE [LARGE SCALE GENOMIC DNA]</scope>
    <source>
        <strain evidence="3">ATCC 29683 / DSM 1030 / JCM 2381 / KCTC 1655 / WB1</strain>
    </source>
</reference>
<dbReference type="RefSeq" id="WP_014354551.1">
    <property type="nucleotide sequence ID" value="NC_016894.1"/>
</dbReference>
<sequence length="252" mass="28812">MSEIKVINEQEVLGKEFKIYGDIISPLFLAKDVAAWIEHNKPSEMLNKVDDEEKLKAIISHSGQNREMWFLTEYGLYEVLMQSQKPKAKVFKKEVKAILKQIRMTGGYIPVSGYDDKKAIADKASQIIQETVTFNKEEADILKRKAAYADQLVKDSTDLKATDYVLTLCTNGFTIGRNILLKWMRDNNYLQANNRPYQKYIDKGYLLAVIYTKESKSGGKLITSYTPLFTPKGQIYFFDKIMEAVENGTFAA</sequence>
<dbReference type="Proteomes" id="UP000007177">
    <property type="component" value="Chromosome"/>
</dbReference>
<evidence type="ECO:0000313" key="3">
    <source>
        <dbReference type="Proteomes" id="UP000007177"/>
    </source>
</evidence>
<dbReference type="InterPro" id="IPR003497">
    <property type="entry name" value="BRO_N_domain"/>
</dbReference>
<protein>
    <submittedName>
        <fullName evidence="2">Putative phage-like DNA binding protein KilA</fullName>
    </submittedName>
</protein>
<gene>
    <name evidence="2" type="ordered locus">Awo_c01380</name>
</gene>
<evidence type="ECO:0000259" key="1">
    <source>
        <dbReference type="PROSITE" id="PS51750"/>
    </source>
</evidence>
<dbReference type="GO" id="GO:0003677">
    <property type="term" value="F:DNA binding"/>
    <property type="evidence" value="ECO:0007669"/>
    <property type="project" value="InterPro"/>
</dbReference>
<dbReference type="SMART" id="SM01040">
    <property type="entry name" value="Bro-N"/>
    <property type="match status" value="1"/>
</dbReference>
<evidence type="ECO:0000313" key="2">
    <source>
        <dbReference type="EMBL" id="AFA46947.1"/>
    </source>
</evidence>
<dbReference type="Pfam" id="PF02498">
    <property type="entry name" value="Bro-N"/>
    <property type="match status" value="1"/>
</dbReference>
<dbReference type="eggNOG" id="COG3645">
    <property type="taxonomic scope" value="Bacteria"/>
</dbReference>
<dbReference type="HOGENOM" id="CLU_046670_3_0_9"/>
<proteinExistence type="predicted"/>
<feature type="domain" description="Bro-N" evidence="1">
    <location>
        <begin position="10"/>
        <end position="106"/>
    </location>
</feature>
<dbReference type="PANTHER" id="PTHR36180:SF2">
    <property type="entry name" value="BRO FAMILY PROTEIN"/>
    <property type="match status" value="1"/>
</dbReference>
<organism evidence="2 3">
    <name type="scientific">Acetobacterium woodii (strain ATCC 29683 / DSM 1030 / JCM 2381 / KCTC 1655 / WB1)</name>
    <dbReference type="NCBI Taxonomy" id="931626"/>
    <lineage>
        <taxon>Bacteria</taxon>
        <taxon>Bacillati</taxon>
        <taxon>Bacillota</taxon>
        <taxon>Clostridia</taxon>
        <taxon>Eubacteriales</taxon>
        <taxon>Eubacteriaceae</taxon>
        <taxon>Acetobacterium</taxon>
    </lineage>
</organism>
<dbReference type="AlphaFoldDB" id="H6LF41"/>
<accession>H6LF41</accession>
<dbReference type="PANTHER" id="PTHR36180">
    <property type="entry name" value="DNA-BINDING PROTEIN-RELATED-RELATED"/>
    <property type="match status" value="1"/>
</dbReference>
<dbReference type="InterPro" id="IPR005039">
    <property type="entry name" value="Ant_C"/>
</dbReference>
<dbReference type="Pfam" id="PF03374">
    <property type="entry name" value="ANT"/>
    <property type="match status" value="1"/>
</dbReference>